<dbReference type="EMBL" id="JAEHOD010000003">
    <property type="protein sequence ID" value="KAG2453735.1"/>
    <property type="molecule type" value="Genomic_DNA"/>
</dbReference>
<accession>A0A835WWK7</accession>
<feature type="region of interest" description="Disordered" evidence="1">
    <location>
        <begin position="123"/>
        <end position="145"/>
    </location>
</feature>
<reference evidence="2" key="1">
    <citation type="journal article" date="2020" name="bioRxiv">
        <title>Comparative genomics of Chlamydomonas.</title>
        <authorList>
            <person name="Craig R.J."/>
            <person name="Hasan A.R."/>
            <person name="Ness R.W."/>
            <person name="Keightley P.D."/>
        </authorList>
    </citation>
    <scope>NUCLEOTIDE SEQUENCE</scope>
    <source>
        <strain evidence="2">CCAP 11/173</strain>
    </source>
</reference>
<protein>
    <submittedName>
        <fullName evidence="2">Uncharacterized protein</fullName>
    </submittedName>
</protein>
<sequence length="145" mass="16328">MPVKKGKKGPALITNEEDIAAFGFKLNDIVRTPLGITAVVIGVKYESADDKQTGRIWVKYENGHEAPLEPKLNAGFMSSLGYRKCSEADHIRRDVGVHMTEAKKQDEERKVVEEVLRCKEQGLPIPEHLLPKPKKEKKPKEAKKK</sequence>
<dbReference type="Proteomes" id="UP000613740">
    <property type="component" value="Unassembled WGS sequence"/>
</dbReference>
<evidence type="ECO:0000313" key="3">
    <source>
        <dbReference type="Proteomes" id="UP000613740"/>
    </source>
</evidence>
<dbReference type="OrthoDB" id="543196at2759"/>
<evidence type="ECO:0000256" key="1">
    <source>
        <dbReference type="SAM" id="MobiDB-lite"/>
    </source>
</evidence>
<keyword evidence="3" id="KW-1185">Reference proteome</keyword>
<proteinExistence type="predicted"/>
<dbReference type="AlphaFoldDB" id="A0A835WWK7"/>
<organism evidence="2 3">
    <name type="scientific">Chlamydomonas schloesseri</name>
    <dbReference type="NCBI Taxonomy" id="2026947"/>
    <lineage>
        <taxon>Eukaryota</taxon>
        <taxon>Viridiplantae</taxon>
        <taxon>Chlorophyta</taxon>
        <taxon>core chlorophytes</taxon>
        <taxon>Chlorophyceae</taxon>
        <taxon>CS clade</taxon>
        <taxon>Chlamydomonadales</taxon>
        <taxon>Chlamydomonadaceae</taxon>
        <taxon>Chlamydomonas</taxon>
    </lineage>
</organism>
<evidence type="ECO:0000313" key="2">
    <source>
        <dbReference type="EMBL" id="KAG2453735.1"/>
    </source>
</evidence>
<feature type="compositionally biased region" description="Basic residues" evidence="1">
    <location>
        <begin position="131"/>
        <end position="145"/>
    </location>
</feature>
<gene>
    <name evidence="2" type="ORF">HYH02_001946</name>
</gene>
<name>A0A835WWK7_9CHLO</name>
<comment type="caution">
    <text evidence="2">The sequence shown here is derived from an EMBL/GenBank/DDBJ whole genome shotgun (WGS) entry which is preliminary data.</text>
</comment>